<reference evidence="1" key="1">
    <citation type="submission" date="2020-07" db="EMBL/GenBank/DDBJ databases">
        <authorList>
            <person name="Lin J."/>
        </authorList>
    </citation>
    <scope>NUCLEOTIDE SEQUENCE</scope>
</reference>
<dbReference type="InterPro" id="IPR043502">
    <property type="entry name" value="DNA/RNA_pol_sf"/>
</dbReference>
<dbReference type="EMBL" id="LR862148">
    <property type="protein sequence ID" value="CAD1830134.1"/>
    <property type="molecule type" value="Genomic_DNA"/>
</dbReference>
<sequence>MDLDADRCIMSCPIVLGDRAFLPNLVLISIKEYDVVLVMDWLTRHHATIDCERRIVTFTVPGEEKFIYQALDVICRAAPVLEEIPIVREFPSIFPGVLLGMLPDRQIEFFIELVPGTTPILKAPYRMAFAELKELKAQLEDILDKGLIRPSVSPWGAPVLFVKKKDGSLQLYIDYRELNKVTVKNKYPLPQINDLFDQHVV</sequence>
<dbReference type="AlphaFoldDB" id="A0A6V7PH92"/>
<organism evidence="1">
    <name type="scientific">Ananas comosus var. bracteatus</name>
    <name type="common">red pineapple</name>
    <dbReference type="NCBI Taxonomy" id="296719"/>
    <lineage>
        <taxon>Eukaryota</taxon>
        <taxon>Viridiplantae</taxon>
        <taxon>Streptophyta</taxon>
        <taxon>Embryophyta</taxon>
        <taxon>Tracheophyta</taxon>
        <taxon>Spermatophyta</taxon>
        <taxon>Magnoliopsida</taxon>
        <taxon>Liliopsida</taxon>
        <taxon>Poales</taxon>
        <taxon>Bromeliaceae</taxon>
        <taxon>Bromelioideae</taxon>
        <taxon>Ananas</taxon>
    </lineage>
</organism>
<dbReference type="Gene3D" id="3.10.10.10">
    <property type="entry name" value="HIV Type 1 Reverse Transcriptase, subunit A, domain 1"/>
    <property type="match status" value="1"/>
</dbReference>
<protein>
    <recommendedName>
        <fullName evidence="2">Reverse transcriptase domain-containing protein</fullName>
    </recommendedName>
</protein>
<dbReference type="PANTHER" id="PTHR15503">
    <property type="entry name" value="LDOC1 RELATED"/>
    <property type="match status" value="1"/>
</dbReference>
<dbReference type="Gene3D" id="2.40.70.10">
    <property type="entry name" value="Acid Proteases"/>
    <property type="match status" value="1"/>
</dbReference>
<dbReference type="PANTHER" id="PTHR15503:SF45">
    <property type="entry name" value="RNA-DIRECTED DNA POLYMERASE HOMOLOG"/>
    <property type="match status" value="1"/>
</dbReference>
<dbReference type="Pfam" id="PF08284">
    <property type="entry name" value="RVP_2"/>
    <property type="match status" value="1"/>
</dbReference>
<evidence type="ECO:0008006" key="2">
    <source>
        <dbReference type="Google" id="ProtNLM"/>
    </source>
</evidence>
<dbReference type="InterPro" id="IPR032567">
    <property type="entry name" value="RTL1-rel"/>
</dbReference>
<gene>
    <name evidence="1" type="ORF">CB5_LOCUS13345</name>
</gene>
<dbReference type="InterPro" id="IPR021109">
    <property type="entry name" value="Peptidase_aspartic_dom_sf"/>
</dbReference>
<proteinExistence type="predicted"/>
<evidence type="ECO:0000313" key="1">
    <source>
        <dbReference type="EMBL" id="CAD1830134.1"/>
    </source>
</evidence>
<dbReference type="SUPFAM" id="SSF56672">
    <property type="entry name" value="DNA/RNA polymerases"/>
    <property type="match status" value="1"/>
</dbReference>
<name>A0A6V7PH92_ANACO</name>
<accession>A0A6V7PH92</accession>